<dbReference type="EMBL" id="JACETU010000003">
    <property type="protein sequence ID" value="KAF7432888.1"/>
    <property type="molecule type" value="Genomic_DNA"/>
</dbReference>
<feature type="region of interest" description="Disordered" evidence="1">
    <location>
        <begin position="207"/>
        <end position="231"/>
    </location>
</feature>
<accession>A0A8H6ZZN4</accession>
<feature type="region of interest" description="Disordered" evidence="1">
    <location>
        <begin position="116"/>
        <end position="139"/>
    </location>
</feature>
<proteinExistence type="predicted"/>
<dbReference type="VEuPathDB" id="FungiDB:PC9H_004832"/>
<gene>
    <name evidence="2" type="ORF">PC9H_004832</name>
</gene>
<dbReference type="Proteomes" id="UP000623687">
    <property type="component" value="Unassembled WGS sequence"/>
</dbReference>
<dbReference type="OrthoDB" id="2950601at2759"/>
<dbReference type="RefSeq" id="XP_036632915.1">
    <property type="nucleotide sequence ID" value="XM_036774413.1"/>
</dbReference>
<protein>
    <submittedName>
        <fullName evidence="2">Uncharacterized protein</fullName>
    </submittedName>
</protein>
<reference evidence="2" key="1">
    <citation type="submission" date="2019-07" db="EMBL/GenBank/DDBJ databases">
        <authorList>
            <person name="Palmer J.M."/>
        </authorList>
    </citation>
    <scope>NUCLEOTIDE SEQUENCE</scope>
    <source>
        <strain evidence="2">PC9</strain>
    </source>
</reference>
<sequence length="333" mass="37011">MSSRMSRKYFCDCARFCKRGRDVSRATFYAHAPFRFNPLEDEDPCTEATDTGTAILAEVLNGILDIPNKAGEIYADAPRLITGGPWAIDGDGEQTQSPNPLQIYGTNGPGHILHHNQGDGRSSSPAGQIQRPGRVNTSPQVHLVGGEDHSDGTVGDKEDNANLALDDHRNRGHFQIGQKATNSGTSDAPDSACKVKDALKHRHYECIHQAPDPGKEGKGKENTFPSHMHSVFDSCPPTDNISTTNPRIPWIANASHRLLLRAKNRPYTDLYNDYHRLHGDWTHLQEENTRQRITLSHYETESATIKYENLRMQLELGWLRSEVARLQASQAGS</sequence>
<name>A0A8H6ZZN4_PLEOS</name>
<comment type="caution">
    <text evidence="2">The sequence shown here is derived from an EMBL/GenBank/DDBJ whole genome shotgun (WGS) entry which is preliminary data.</text>
</comment>
<dbReference type="AlphaFoldDB" id="A0A8H6ZZN4"/>
<evidence type="ECO:0000256" key="1">
    <source>
        <dbReference type="SAM" id="MobiDB-lite"/>
    </source>
</evidence>
<keyword evidence="3" id="KW-1185">Reference proteome</keyword>
<organism evidence="2 3">
    <name type="scientific">Pleurotus ostreatus</name>
    <name type="common">Oyster mushroom</name>
    <name type="synonym">White-rot fungus</name>
    <dbReference type="NCBI Taxonomy" id="5322"/>
    <lineage>
        <taxon>Eukaryota</taxon>
        <taxon>Fungi</taxon>
        <taxon>Dikarya</taxon>
        <taxon>Basidiomycota</taxon>
        <taxon>Agaricomycotina</taxon>
        <taxon>Agaricomycetes</taxon>
        <taxon>Agaricomycetidae</taxon>
        <taxon>Agaricales</taxon>
        <taxon>Pleurotineae</taxon>
        <taxon>Pleurotaceae</taxon>
        <taxon>Pleurotus</taxon>
    </lineage>
</organism>
<evidence type="ECO:0000313" key="2">
    <source>
        <dbReference type="EMBL" id="KAF7432888.1"/>
    </source>
</evidence>
<dbReference type="GeneID" id="59374650"/>
<evidence type="ECO:0000313" key="3">
    <source>
        <dbReference type="Proteomes" id="UP000623687"/>
    </source>
</evidence>